<evidence type="ECO:0000313" key="7">
    <source>
        <dbReference type="EMBL" id="KIM53162.1"/>
    </source>
</evidence>
<dbReference type="STRING" id="1036808.A0A0C2ZKI6"/>
<keyword evidence="4" id="KW-0645">Protease</keyword>
<evidence type="ECO:0000256" key="1">
    <source>
        <dbReference type="ARBA" id="ARBA00007447"/>
    </source>
</evidence>
<keyword evidence="8" id="KW-1185">Reference proteome</keyword>
<accession>A0A0C2ZKI6</accession>
<dbReference type="PANTHER" id="PTHR47966">
    <property type="entry name" value="BETA-SITE APP-CLEAVING ENZYME, ISOFORM A-RELATED"/>
    <property type="match status" value="1"/>
</dbReference>
<dbReference type="GO" id="GO:0004190">
    <property type="term" value="F:aspartic-type endopeptidase activity"/>
    <property type="evidence" value="ECO:0007669"/>
    <property type="project" value="UniProtKB-KW"/>
</dbReference>
<feature type="chain" id="PRO_5002160180" description="Peptidase A1 domain-containing protein" evidence="5">
    <location>
        <begin position="22"/>
        <end position="399"/>
    </location>
</feature>
<feature type="domain" description="Peptidase A1" evidence="6">
    <location>
        <begin position="76"/>
        <end position="389"/>
    </location>
</feature>
<feature type="active site" evidence="3">
    <location>
        <position position="94"/>
    </location>
</feature>
<gene>
    <name evidence="7" type="ORF">SCLCIDRAFT_139545</name>
</gene>
<dbReference type="Proteomes" id="UP000053989">
    <property type="component" value="Unassembled WGS sequence"/>
</dbReference>
<name>A0A0C2ZKI6_9AGAM</name>
<dbReference type="PRINTS" id="PR00792">
    <property type="entry name" value="PEPSIN"/>
</dbReference>
<keyword evidence="2 4" id="KW-0064">Aspartyl protease</keyword>
<keyword evidence="4" id="KW-0378">Hydrolase</keyword>
<protein>
    <recommendedName>
        <fullName evidence="6">Peptidase A1 domain-containing protein</fullName>
    </recommendedName>
</protein>
<evidence type="ECO:0000256" key="5">
    <source>
        <dbReference type="SAM" id="SignalP"/>
    </source>
</evidence>
<feature type="signal peptide" evidence="5">
    <location>
        <begin position="1"/>
        <end position="21"/>
    </location>
</feature>
<reference evidence="7 8" key="1">
    <citation type="submission" date="2014-04" db="EMBL/GenBank/DDBJ databases">
        <authorList>
            <consortium name="DOE Joint Genome Institute"/>
            <person name="Kuo A."/>
            <person name="Kohler A."/>
            <person name="Nagy L.G."/>
            <person name="Floudas D."/>
            <person name="Copeland A."/>
            <person name="Barry K.W."/>
            <person name="Cichocki N."/>
            <person name="Veneault-Fourrey C."/>
            <person name="LaButti K."/>
            <person name="Lindquist E.A."/>
            <person name="Lipzen A."/>
            <person name="Lundell T."/>
            <person name="Morin E."/>
            <person name="Murat C."/>
            <person name="Sun H."/>
            <person name="Tunlid A."/>
            <person name="Henrissat B."/>
            <person name="Grigoriev I.V."/>
            <person name="Hibbett D.S."/>
            <person name="Martin F."/>
            <person name="Nordberg H.P."/>
            <person name="Cantor M.N."/>
            <person name="Hua S.X."/>
        </authorList>
    </citation>
    <scope>NUCLEOTIDE SEQUENCE [LARGE SCALE GENOMIC DNA]</scope>
    <source>
        <strain evidence="7 8">Foug A</strain>
    </source>
</reference>
<dbReference type="InterPro" id="IPR021109">
    <property type="entry name" value="Peptidase_aspartic_dom_sf"/>
</dbReference>
<keyword evidence="5" id="KW-0732">Signal</keyword>
<reference evidence="8" key="2">
    <citation type="submission" date="2015-01" db="EMBL/GenBank/DDBJ databases">
        <title>Evolutionary Origins and Diversification of the Mycorrhizal Mutualists.</title>
        <authorList>
            <consortium name="DOE Joint Genome Institute"/>
            <consortium name="Mycorrhizal Genomics Consortium"/>
            <person name="Kohler A."/>
            <person name="Kuo A."/>
            <person name="Nagy L.G."/>
            <person name="Floudas D."/>
            <person name="Copeland A."/>
            <person name="Barry K.W."/>
            <person name="Cichocki N."/>
            <person name="Veneault-Fourrey C."/>
            <person name="LaButti K."/>
            <person name="Lindquist E.A."/>
            <person name="Lipzen A."/>
            <person name="Lundell T."/>
            <person name="Morin E."/>
            <person name="Murat C."/>
            <person name="Riley R."/>
            <person name="Ohm R."/>
            <person name="Sun H."/>
            <person name="Tunlid A."/>
            <person name="Henrissat B."/>
            <person name="Grigoriev I.V."/>
            <person name="Hibbett D.S."/>
            <person name="Martin F."/>
        </authorList>
    </citation>
    <scope>NUCLEOTIDE SEQUENCE [LARGE SCALE GENOMIC DNA]</scope>
    <source>
        <strain evidence="8">Foug A</strain>
    </source>
</reference>
<dbReference type="AlphaFoldDB" id="A0A0C2ZKI6"/>
<feature type="active site" evidence="3">
    <location>
        <position position="271"/>
    </location>
</feature>
<dbReference type="InterPro" id="IPR034164">
    <property type="entry name" value="Pepsin-like_dom"/>
</dbReference>
<dbReference type="Pfam" id="PF00026">
    <property type="entry name" value="Asp"/>
    <property type="match status" value="1"/>
</dbReference>
<dbReference type="GO" id="GO:0006508">
    <property type="term" value="P:proteolysis"/>
    <property type="evidence" value="ECO:0007669"/>
    <property type="project" value="UniProtKB-KW"/>
</dbReference>
<dbReference type="OrthoDB" id="660550at2759"/>
<dbReference type="Gene3D" id="2.40.70.10">
    <property type="entry name" value="Acid Proteases"/>
    <property type="match status" value="2"/>
</dbReference>
<evidence type="ECO:0000256" key="2">
    <source>
        <dbReference type="ARBA" id="ARBA00022750"/>
    </source>
</evidence>
<sequence length="399" mass="41869">MFLSKVLFLLFFLAGISSVYASPFRGRITLGVAAKVKARGIINIAEADRARAKALREGRLNKRDAIVGITNSQAIYTAKVGVGSPPTEYTLLVDTGSSNTWVGANQPYVSTNTSHATGNTVSISYGSGSFHGNEYMDTITFGNALTISQQSIGIATQSDGLEGTGIDGILGLGPKDLTQGTTSNTSLVPTVIDNLYAEGQIKSAVLGVYFTPASASNVGELTFGGYDPSVLTSAMKYASITKTHPASTFWGIDQDVSYGGATVLSGAGIVDTGTTLILIATDAFQTYQAATGGVLDKTTGLLSITQLQYDNLKTLSVRIGESTYDLTPNAQIWPRSLNSAIGGRSDSIYLIVSDIGTPSGSGMDFVNGYTFLERFYSVYDTTDSLVGFATTDYTASTGN</sequence>
<dbReference type="PROSITE" id="PS00141">
    <property type="entry name" value="ASP_PROTEASE"/>
    <property type="match status" value="2"/>
</dbReference>
<dbReference type="SUPFAM" id="SSF50630">
    <property type="entry name" value="Acid proteases"/>
    <property type="match status" value="1"/>
</dbReference>
<dbReference type="HOGENOM" id="CLU_038846_0_0_1"/>
<comment type="similarity">
    <text evidence="1 4">Belongs to the peptidase A1 family.</text>
</comment>
<dbReference type="InterPro" id="IPR001461">
    <property type="entry name" value="Aspartic_peptidase_A1"/>
</dbReference>
<dbReference type="PANTHER" id="PTHR47966:SF51">
    <property type="entry name" value="BETA-SITE APP-CLEAVING ENZYME, ISOFORM A-RELATED"/>
    <property type="match status" value="1"/>
</dbReference>
<proteinExistence type="inferred from homology"/>
<evidence type="ECO:0000313" key="8">
    <source>
        <dbReference type="Proteomes" id="UP000053989"/>
    </source>
</evidence>
<dbReference type="InParanoid" id="A0A0C2ZKI6"/>
<dbReference type="InterPro" id="IPR001969">
    <property type="entry name" value="Aspartic_peptidase_AS"/>
</dbReference>
<organism evidence="7 8">
    <name type="scientific">Scleroderma citrinum Foug A</name>
    <dbReference type="NCBI Taxonomy" id="1036808"/>
    <lineage>
        <taxon>Eukaryota</taxon>
        <taxon>Fungi</taxon>
        <taxon>Dikarya</taxon>
        <taxon>Basidiomycota</taxon>
        <taxon>Agaricomycotina</taxon>
        <taxon>Agaricomycetes</taxon>
        <taxon>Agaricomycetidae</taxon>
        <taxon>Boletales</taxon>
        <taxon>Sclerodermatineae</taxon>
        <taxon>Sclerodermataceae</taxon>
        <taxon>Scleroderma</taxon>
    </lineage>
</organism>
<dbReference type="InterPro" id="IPR033121">
    <property type="entry name" value="PEPTIDASE_A1"/>
</dbReference>
<evidence type="ECO:0000259" key="6">
    <source>
        <dbReference type="PROSITE" id="PS51767"/>
    </source>
</evidence>
<evidence type="ECO:0000256" key="4">
    <source>
        <dbReference type="RuleBase" id="RU000454"/>
    </source>
</evidence>
<dbReference type="CDD" id="cd05471">
    <property type="entry name" value="pepsin_like"/>
    <property type="match status" value="1"/>
</dbReference>
<dbReference type="EMBL" id="KN822188">
    <property type="protein sequence ID" value="KIM53162.1"/>
    <property type="molecule type" value="Genomic_DNA"/>
</dbReference>
<dbReference type="PROSITE" id="PS51767">
    <property type="entry name" value="PEPTIDASE_A1"/>
    <property type="match status" value="1"/>
</dbReference>
<evidence type="ECO:0000256" key="3">
    <source>
        <dbReference type="PIRSR" id="PIRSR601461-1"/>
    </source>
</evidence>